<name>A0A1F5NS32_9BACT</name>
<dbReference type="Proteomes" id="UP000177912">
    <property type="component" value="Unassembled WGS sequence"/>
</dbReference>
<sequence>MTPIGILLVAAALVAALIGLGGGYFVSRGEVKGVRFPSLFFAGISFAVSFLVLAIGLVEEVPAGFMAVQGDKIAVVAHDSMEFLWEWDDRLKDAQIVSWKQELASADIRSQPITANPSVQQLVITAEIRIGGSPEKKLAYLNSDWSPQPDKRLAYWLYEFDRAHHAGFVEFYNPESSEQQESLEQLAKEFLEPHMEGTGVELVSVRFARPIN</sequence>
<dbReference type="AlphaFoldDB" id="A0A1F5NS32"/>
<evidence type="ECO:0000313" key="3">
    <source>
        <dbReference type="Proteomes" id="UP000177912"/>
    </source>
</evidence>
<keyword evidence="1" id="KW-1133">Transmembrane helix</keyword>
<evidence type="ECO:0000313" key="2">
    <source>
        <dbReference type="EMBL" id="OGE80352.1"/>
    </source>
</evidence>
<gene>
    <name evidence="2" type="ORF">A2826_02760</name>
</gene>
<evidence type="ECO:0000256" key="1">
    <source>
        <dbReference type="SAM" id="Phobius"/>
    </source>
</evidence>
<organism evidence="2 3">
    <name type="scientific">Candidatus Doudnabacteria bacterium RIFCSPHIGHO2_01_FULL_43_23</name>
    <dbReference type="NCBI Taxonomy" id="1817822"/>
    <lineage>
        <taxon>Bacteria</taxon>
        <taxon>Candidatus Doudnaibacteriota</taxon>
    </lineage>
</organism>
<accession>A0A1F5NS32</accession>
<feature type="transmembrane region" description="Helical" evidence="1">
    <location>
        <begin position="38"/>
        <end position="58"/>
    </location>
</feature>
<comment type="caution">
    <text evidence="2">The sequence shown here is derived from an EMBL/GenBank/DDBJ whole genome shotgun (WGS) entry which is preliminary data.</text>
</comment>
<keyword evidence="1" id="KW-0812">Transmembrane</keyword>
<feature type="transmembrane region" description="Helical" evidence="1">
    <location>
        <begin position="6"/>
        <end position="26"/>
    </location>
</feature>
<proteinExistence type="predicted"/>
<dbReference type="EMBL" id="MFEI01000034">
    <property type="protein sequence ID" value="OGE80352.1"/>
    <property type="molecule type" value="Genomic_DNA"/>
</dbReference>
<reference evidence="2 3" key="1">
    <citation type="journal article" date="2016" name="Nat. Commun.">
        <title>Thousands of microbial genomes shed light on interconnected biogeochemical processes in an aquifer system.</title>
        <authorList>
            <person name="Anantharaman K."/>
            <person name="Brown C.T."/>
            <person name="Hug L.A."/>
            <person name="Sharon I."/>
            <person name="Castelle C.J."/>
            <person name="Probst A.J."/>
            <person name="Thomas B.C."/>
            <person name="Singh A."/>
            <person name="Wilkins M.J."/>
            <person name="Karaoz U."/>
            <person name="Brodie E.L."/>
            <person name="Williams K.H."/>
            <person name="Hubbard S.S."/>
            <person name="Banfield J.F."/>
        </authorList>
    </citation>
    <scope>NUCLEOTIDE SEQUENCE [LARGE SCALE GENOMIC DNA]</scope>
</reference>
<protein>
    <submittedName>
        <fullName evidence="2">Uncharacterized protein</fullName>
    </submittedName>
</protein>
<keyword evidence="1" id="KW-0472">Membrane</keyword>